<dbReference type="AlphaFoldDB" id="A0A1G2LRH2"/>
<comment type="caution">
    <text evidence="2">The sequence shown here is derived from an EMBL/GenBank/DDBJ whole genome shotgun (WGS) entry which is preliminary data.</text>
</comment>
<dbReference type="Proteomes" id="UP000178302">
    <property type="component" value="Unassembled WGS sequence"/>
</dbReference>
<dbReference type="Gene3D" id="2.60.120.460">
    <property type="entry name" value="YjbQ-like"/>
    <property type="match status" value="1"/>
</dbReference>
<dbReference type="PANTHER" id="PTHR30615:SF8">
    <property type="entry name" value="UPF0047 PROTEIN C4A8.02C"/>
    <property type="match status" value="1"/>
</dbReference>
<sequence length="171" mass="19363">MGDEMFEKSLLIKTKEGFGFRNITDTIEFFVEGSGVDFGSCHIWSVHTTCALIIEENQEALMNDYLSLFRTIKSIGEKNGHMHTNTDKTTRRVAGFCHDCKDCSDCERRNAAAHIISSLLGKQKILQISGGKLTLGKYQNVIFIDFDGGQERFLNIQIYGYDETSRILHLL</sequence>
<evidence type="ECO:0000256" key="1">
    <source>
        <dbReference type="ARBA" id="ARBA00005534"/>
    </source>
</evidence>
<proteinExistence type="inferred from homology"/>
<dbReference type="InterPro" id="IPR001602">
    <property type="entry name" value="UPF0047_YjbQ-like"/>
</dbReference>
<dbReference type="InterPro" id="IPR035917">
    <property type="entry name" value="YjbQ-like_sf"/>
</dbReference>
<accession>A0A1G2LRH2</accession>
<organism evidence="2 3">
    <name type="scientific">Candidatus Tagabacteria bacterium RIFCSPLOWO2_01_FULL_39_11</name>
    <dbReference type="NCBI Taxonomy" id="1802295"/>
    <lineage>
        <taxon>Bacteria</taxon>
        <taxon>Candidatus Tagaibacteriota</taxon>
    </lineage>
</organism>
<evidence type="ECO:0000313" key="3">
    <source>
        <dbReference type="Proteomes" id="UP000178302"/>
    </source>
</evidence>
<dbReference type="PANTHER" id="PTHR30615">
    <property type="entry name" value="UNCHARACTERIZED PROTEIN YJBQ-RELATED"/>
    <property type="match status" value="1"/>
</dbReference>
<dbReference type="Pfam" id="PF01894">
    <property type="entry name" value="YjbQ"/>
    <property type="match status" value="1"/>
</dbReference>
<dbReference type="SUPFAM" id="SSF111038">
    <property type="entry name" value="YjbQ-like"/>
    <property type="match status" value="1"/>
</dbReference>
<reference evidence="2 3" key="1">
    <citation type="journal article" date="2016" name="Nat. Commun.">
        <title>Thousands of microbial genomes shed light on interconnected biogeochemical processes in an aquifer system.</title>
        <authorList>
            <person name="Anantharaman K."/>
            <person name="Brown C.T."/>
            <person name="Hug L.A."/>
            <person name="Sharon I."/>
            <person name="Castelle C.J."/>
            <person name="Probst A.J."/>
            <person name="Thomas B.C."/>
            <person name="Singh A."/>
            <person name="Wilkins M.J."/>
            <person name="Karaoz U."/>
            <person name="Brodie E.L."/>
            <person name="Williams K.H."/>
            <person name="Hubbard S.S."/>
            <person name="Banfield J.F."/>
        </authorList>
    </citation>
    <scope>NUCLEOTIDE SEQUENCE [LARGE SCALE GENOMIC DNA]</scope>
</reference>
<comment type="similarity">
    <text evidence="1">Belongs to the UPF0047 family.</text>
</comment>
<dbReference type="PIRSF" id="PIRSF004681">
    <property type="entry name" value="UCP004681"/>
    <property type="match status" value="1"/>
</dbReference>
<protein>
    <recommendedName>
        <fullName evidence="4">Secondary thiamine-phosphate synthase enzyme</fullName>
    </recommendedName>
</protein>
<evidence type="ECO:0008006" key="4">
    <source>
        <dbReference type="Google" id="ProtNLM"/>
    </source>
</evidence>
<gene>
    <name evidence="2" type="ORF">A2909_02945</name>
</gene>
<dbReference type="EMBL" id="MHQZ01000016">
    <property type="protein sequence ID" value="OHA14240.1"/>
    <property type="molecule type" value="Genomic_DNA"/>
</dbReference>
<evidence type="ECO:0000313" key="2">
    <source>
        <dbReference type="EMBL" id="OHA14240.1"/>
    </source>
</evidence>
<name>A0A1G2LRH2_9BACT</name>